<dbReference type="Proteomes" id="UP001630127">
    <property type="component" value="Unassembled WGS sequence"/>
</dbReference>
<sequence length="105" mass="12395">MKKHQGNAEQVQQQQEFTWYRRKQPPLMNEVYSSSSLFSWLWRFGSKMRTERAEFDSVGCSFASADSFHARLEDFSYPYSVNNNSQFYTRILSLAAIGLTWDFEV</sequence>
<comment type="caution">
    <text evidence="1">The sequence shown here is derived from an EMBL/GenBank/DDBJ whole genome shotgun (WGS) entry which is preliminary data.</text>
</comment>
<dbReference type="AlphaFoldDB" id="A0ABD2Y8R6"/>
<reference evidence="1 2" key="1">
    <citation type="submission" date="2024-11" db="EMBL/GenBank/DDBJ databases">
        <title>A near-complete genome assembly of Cinchona calisaya.</title>
        <authorList>
            <person name="Lian D.C."/>
            <person name="Zhao X.W."/>
            <person name="Wei L."/>
        </authorList>
    </citation>
    <scope>NUCLEOTIDE SEQUENCE [LARGE SCALE GENOMIC DNA]</scope>
    <source>
        <tissue evidence="1">Nenye</tissue>
    </source>
</reference>
<accession>A0ABD2Y8R6</accession>
<evidence type="ECO:0000313" key="1">
    <source>
        <dbReference type="EMBL" id="KAL3503465.1"/>
    </source>
</evidence>
<dbReference type="EMBL" id="JBJUIK010000015">
    <property type="protein sequence ID" value="KAL3503465.1"/>
    <property type="molecule type" value="Genomic_DNA"/>
</dbReference>
<gene>
    <name evidence="1" type="ORF">ACH5RR_037914</name>
</gene>
<keyword evidence="2" id="KW-1185">Reference proteome</keyword>
<organism evidence="1 2">
    <name type="scientific">Cinchona calisaya</name>
    <dbReference type="NCBI Taxonomy" id="153742"/>
    <lineage>
        <taxon>Eukaryota</taxon>
        <taxon>Viridiplantae</taxon>
        <taxon>Streptophyta</taxon>
        <taxon>Embryophyta</taxon>
        <taxon>Tracheophyta</taxon>
        <taxon>Spermatophyta</taxon>
        <taxon>Magnoliopsida</taxon>
        <taxon>eudicotyledons</taxon>
        <taxon>Gunneridae</taxon>
        <taxon>Pentapetalae</taxon>
        <taxon>asterids</taxon>
        <taxon>lamiids</taxon>
        <taxon>Gentianales</taxon>
        <taxon>Rubiaceae</taxon>
        <taxon>Cinchonoideae</taxon>
        <taxon>Cinchoneae</taxon>
        <taxon>Cinchona</taxon>
    </lineage>
</organism>
<protein>
    <submittedName>
        <fullName evidence="1">Uncharacterized protein</fullName>
    </submittedName>
</protein>
<evidence type="ECO:0000313" key="2">
    <source>
        <dbReference type="Proteomes" id="UP001630127"/>
    </source>
</evidence>
<proteinExistence type="predicted"/>
<name>A0ABD2Y8R6_9GENT</name>